<reference evidence="4 5" key="2">
    <citation type="submission" date="2024-07" db="EMBL/GenBank/DDBJ databases">
        <authorList>
            <person name="Akdeniz Z."/>
        </authorList>
    </citation>
    <scope>NUCLEOTIDE SEQUENCE [LARGE SCALE GENOMIC DNA]</scope>
</reference>
<name>A0AA86PXK9_9EUKA</name>
<proteinExistence type="predicted"/>
<organism evidence="3">
    <name type="scientific">Hexamita inflata</name>
    <dbReference type="NCBI Taxonomy" id="28002"/>
    <lineage>
        <taxon>Eukaryota</taxon>
        <taxon>Metamonada</taxon>
        <taxon>Diplomonadida</taxon>
        <taxon>Hexamitidae</taxon>
        <taxon>Hexamitinae</taxon>
        <taxon>Hexamita</taxon>
    </lineage>
</organism>
<dbReference type="EMBL" id="CATOUU010000747">
    <property type="protein sequence ID" value="CAI9945618.1"/>
    <property type="molecule type" value="Genomic_DNA"/>
</dbReference>
<protein>
    <submittedName>
        <fullName evidence="3">Uncharacterized protein</fullName>
    </submittedName>
</protein>
<sequence length="740" mass="83320">MLNIVIVLNLFDCEAMLKTQVWAGLAQCEIQQDMDFNLFKNVINVIDLHLVSNISRVCQYQLVSVPSGSLQNVIFAVNATLNVDQCDQVYVSLFNSVNGKLTNVQITGQININSVNAPQLFLSKFVGFTFSGFEALTCSSSLKFIQNGEQILTELLLTNFDELALDIPETTISLKQSAVWGFMKHNESFFMQTYLNQNQEATDLSLNAFPASIMYSNYYDTDRSHYIDLDINNKETFDETSVFSRIYFQTGLVMVFFSSELDPIYCYDKAYDPIQKKCVNRCDNLNFNGICTDICLQGFVQYVNQCYEDCPVHLNTILQDNICTVCPENTFATDFNTCVQYKPAKFLTLGFGFVSVCPDGYTIQSDSCVEPTTCPENTYLLVNSTSTLCVASCPPNFALQGSSCVLTCENVKIYENCSISRPETSVSFTNSAKTACPPNFNNFSTVCTENCPELFGQNAKTRQCEQCAQFYTRKTKQCANKCEYYNQTICEEKCTYWSEKEDKKICADKCEIMWTPETGECSEKCPAGFAKDPANDKQCLSKCPAGSYNNGEACVSNCYPMRNDKNNGKCSNSCLYVEEEASGIRECIPFDKCSQEEVYKYQKADQCVSQCTPMFINNSVCVDNCFYYQYDIYNIERTCMLGCTSHYIDEITHIQCIDKCPDNMVSKGTQCVIPDQKKNNNMTTIIIVCVSVGAAVIIAVIVGVVMCKRRSDLNKNIEITETEQLRNDIDNHIKEIEGSD</sequence>
<keyword evidence="2" id="KW-0732">Signal</keyword>
<feature type="signal peptide" evidence="2">
    <location>
        <begin position="1"/>
        <end position="15"/>
    </location>
</feature>
<evidence type="ECO:0000313" key="5">
    <source>
        <dbReference type="Proteomes" id="UP001642409"/>
    </source>
</evidence>
<evidence type="ECO:0000256" key="2">
    <source>
        <dbReference type="SAM" id="SignalP"/>
    </source>
</evidence>
<evidence type="ECO:0000313" key="3">
    <source>
        <dbReference type="EMBL" id="CAI9945618.1"/>
    </source>
</evidence>
<reference evidence="3" key="1">
    <citation type="submission" date="2023-06" db="EMBL/GenBank/DDBJ databases">
        <authorList>
            <person name="Kurt Z."/>
        </authorList>
    </citation>
    <scope>NUCLEOTIDE SEQUENCE</scope>
</reference>
<dbReference type="Proteomes" id="UP001642409">
    <property type="component" value="Unassembled WGS sequence"/>
</dbReference>
<gene>
    <name evidence="4" type="ORF">HINF_LOCUS23328</name>
    <name evidence="3" type="ORF">HINF_LOCUS33263</name>
</gene>
<feature type="chain" id="PRO_5041717938" evidence="2">
    <location>
        <begin position="16"/>
        <end position="740"/>
    </location>
</feature>
<keyword evidence="1" id="KW-1133">Transmembrane helix</keyword>
<comment type="caution">
    <text evidence="3">The sequence shown here is derived from an EMBL/GenBank/DDBJ whole genome shotgun (WGS) entry which is preliminary data.</text>
</comment>
<evidence type="ECO:0000313" key="4">
    <source>
        <dbReference type="EMBL" id="CAL6012485.1"/>
    </source>
</evidence>
<dbReference type="InterPro" id="IPR009030">
    <property type="entry name" value="Growth_fac_rcpt_cys_sf"/>
</dbReference>
<dbReference type="EMBL" id="CAXDID020000066">
    <property type="protein sequence ID" value="CAL6012485.1"/>
    <property type="molecule type" value="Genomic_DNA"/>
</dbReference>
<dbReference type="AlphaFoldDB" id="A0AA86PXK9"/>
<accession>A0AA86PXK9</accession>
<keyword evidence="1" id="KW-0812">Transmembrane</keyword>
<feature type="transmembrane region" description="Helical" evidence="1">
    <location>
        <begin position="685"/>
        <end position="707"/>
    </location>
</feature>
<keyword evidence="5" id="KW-1185">Reference proteome</keyword>
<keyword evidence="1" id="KW-0472">Membrane</keyword>
<evidence type="ECO:0000256" key="1">
    <source>
        <dbReference type="SAM" id="Phobius"/>
    </source>
</evidence>
<dbReference type="SUPFAM" id="SSF57184">
    <property type="entry name" value="Growth factor receptor domain"/>
    <property type="match status" value="2"/>
</dbReference>